<dbReference type="InterPro" id="IPR053143">
    <property type="entry name" value="Arylsulfate_ST"/>
</dbReference>
<dbReference type="EMBL" id="QZAM01000053">
    <property type="protein sequence ID" value="THW46935.1"/>
    <property type="molecule type" value="Genomic_DNA"/>
</dbReference>
<protein>
    <recommendedName>
        <fullName evidence="3">PQQ enzyme repeat protein</fullName>
    </recommendedName>
</protein>
<evidence type="ECO:0000313" key="1">
    <source>
        <dbReference type="EMBL" id="THW46935.1"/>
    </source>
</evidence>
<name>A0AB74J2A3_AURPU</name>
<organism evidence="1 2">
    <name type="scientific">Aureobasidium pullulans</name>
    <name type="common">Black yeast</name>
    <name type="synonym">Pullularia pullulans</name>
    <dbReference type="NCBI Taxonomy" id="5580"/>
    <lineage>
        <taxon>Eukaryota</taxon>
        <taxon>Fungi</taxon>
        <taxon>Dikarya</taxon>
        <taxon>Ascomycota</taxon>
        <taxon>Pezizomycotina</taxon>
        <taxon>Dothideomycetes</taxon>
        <taxon>Dothideomycetidae</taxon>
        <taxon>Dothideales</taxon>
        <taxon>Saccotheciaceae</taxon>
        <taxon>Aureobasidium</taxon>
    </lineage>
</organism>
<gene>
    <name evidence="1" type="ORF">D6D21_03676</name>
</gene>
<dbReference type="Proteomes" id="UP000309076">
    <property type="component" value="Unassembled WGS sequence"/>
</dbReference>
<evidence type="ECO:0000313" key="2">
    <source>
        <dbReference type="Proteomes" id="UP000309076"/>
    </source>
</evidence>
<dbReference type="SUPFAM" id="SSF50998">
    <property type="entry name" value="Quinoprotein alcohol dehydrogenase-like"/>
    <property type="match status" value="1"/>
</dbReference>
<dbReference type="InterPro" id="IPR011047">
    <property type="entry name" value="Quinoprotein_ADH-like_sf"/>
</dbReference>
<dbReference type="InterPro" id="IPR039535">
    <property type="entry name" value="ASST-like"/>
</dbReference>
<dbReference type="AlphaFoldDB" id="A0AB74J2A3"/>
<dbReference type="Pfam" id="PF14269">
    <property type="entry name" value="Arylsulfotran_2"/>
    <property type="match status" value="1"/>
</dbReference>
<comment type="caution">
    <text evidence="1">The sequence shown here is derived from an EMBL/GenBank/DDBJ whole genome shotgun (WGS) entry which is preliminary data.</text>
</comment>
<dbReference type="PANTHER" id="PTHR35340">
    <property type="entry name" value="PQQ ENZYME REPEAT PROTEIN-RELATED"/>
    <property type="match status" value="1"/>
</dbReference>
<accession>A0AB74J2A3</accession>
<reference evidence="1 2" key="1">
    <citation type="submission" date="2018-10" db="EMBL/GenBank/DDBJ databases">
        <title>Fifty Aureobasidium pullulans genomes reveal a recombining polyextremotolerant generalist.</title>
        <authorList>
            <person name="Gostincar C."/>
            <person name="Turk M."/>
            <person name="Zajc J."/>
            <person name="Gunde-Cimerman N."/>
        </authorList>
    </citation>
    <scope>NUCLEOTIDE SEQUENCE [LARGE SCALE GENOMIC DNA]</scope>
    <source>
        <strain evidence="1 2">EXF-10796</strain>
    </source>
</reference>
<evidence type="ECO:0008006" key="3">
    <source>
        <dbReference type="Google" id="ProtNLM"/>
    </source>
</evidence>
<dbReference type="PANTHER" id="PTHR35340:SF5">
    <property type="entry name" value="ASST-DOMAIN-CONTAINING PROTEIN"/>
    <property type="match status" value="1"/>
</dbReference>
<sequence length="413" mass="46222">MEQNTLKRRGVGLTGLDKKQSFGGYTLFCPLTTDIAYLIDIEGNEVHSWKLPGRIGRHARILPNGNLAVNTLRPSSKTTSDGGPFPFPFFNKYGGGVMSELDPHGTVVRQFEDEFGHHDQHHFGDGRMLYTGLEPLSLEESAKILGGVPGTEIDGITYADTINETDTNGNLIWQWRVSESLPRAEYPLQAHYTREHYPLINSVLPTRDGKHILASMRSVSAVVLIEKSTGNIVWKLGSEVLAQQHNATELENGNILIFDNGAYRNGESITYSRAIEVSPATKEIVWEYRDKSQMLYFFTPFMGSAQRLANGNTMLCESAFGRLFEVMPDGYVCWEYINPHFAAYPDAATAKLFPGESNALFRAYRYSKEEIPWLEQIKIDSLISSVNQISSVAPVNDVNEVEQVTDDAIDFPR</sequence>
<proteinExistence type="predicted"/>